<accession>A0A8J6TJ19</accession>
<sequence>MKCVICGIEINSIEESIEQGWVPYFYEAEIECGPACPECSGTLIRMGKDGEMELKEQYQGKIRYNYNFLYEASEEECLIGIAIENSIQSILN</sequence>
<reference evidence="1 2" key="1">
    <citation type="submission" date="2020-08" db="EMBL/GenBank/DDBJ databases">
        <title>Bridging the membrane lipid divide: bacteria of the FCB group superphylum have the potential to synthesize archaeal ether lipids.</title>
        <authorList>
            <person name="Villanueva L."/>
            <person name="Von Meijenfeldt F.A.B."/>
            <person name="Westbye A.B."/>
            <person name="Yadav S."/>
            <person name="Hopmans E.C."/>
            <person name="Dutilh B.E."/>
            <person name="Sinninghe Damste J.S."/>
        </authorList>
    </citation>
    <scope>NUCLEOTIDE SEQUENCE [LARGE SCALE GENOMIC DNA]</scope>
    <source>
        <strain evidence="1">NIOZ-UU17</strain>
    </source>
</reference>
<comment type="caution">
    <text evidence="1">The sequence shown here is derived from an EMBL/GenBank/DDBJ whole genome shotgun (WGS) entry which is preliminary data.</text>
</comment>
<protein>
    <submittedName>
        <fullName evidence="1">Uncharacterized protein</fullName>
    </submittedName>
</protein>
<dbReference type="AlphaFoldDB" id="A0A8J6TJ19"/>
<name>A0A8J6TJ19_9BACT</name>
<dbReference type="Proteomes" id="UP000605201">
    <property type="component" value="Unassembled WGS sequence"/>
</dbReference>
<evidence type="ECO:0000313" key="2">
    <source>
        <dbReference type="Proteomes" id="UP000605201"/>
    </source>
</evidence>
<evidence type="ECO:0000313" key="1">
    <source>
        <dbReference type="EMBL" id="MBC8430534.1"/>
    </source>
</evidence>
<gene>
    <name evidence="1" type="ORF">H8D96_01315</name>
</gene>
<organism evidence="1 2">
    <name type="scientific">Candidatus Desulfatibia vada</name>
    <dbReference type="NCBI Taxonomy" id="2841696"/>
    <lineage>
        <taxon>Bacteria</taxon>
        <taxon>Pseudomonadati</taxon>
        <taxon>Thermodesulfobacteriota</taxon>
        <taxon>Desulfobacteria</taxon>
        <taxon>Desulfobacterales</taxon>
        <taxon>Desulfobacterales incertae sedis</taxon>
        <taxon>Candidatus Desulfatibia</taxon>
    </lineage>
</organism>
<proteinExistence type="predicted"/>
<dbReference type="EMBL" id="JACNIG010000052">
    <property type="protein sequence ID" value="MBC8430534.1"/>
    <property type="molecule type" value="Genomic_DNA"/>
</dbReference>